<proteinExistence type="predicted"/>
<keyword evidence="3 5" id="KW-0238">DNA-binding</keyword>
<feature type="DNA-binding region" description="H-T-H motif" evidence="5">
    <location>
        <begin position="35"/>
        <end position="54"/>
    </location>
</feature>
<dbReference type="Gene3D" id="1.10.10.60">
    <property type="entry name" value="Homeodomain-like"/>
    <property type="match status" value="1"/>
</dbReference>
<keyword evidence="8" id="KW-1185">Reference proteome</keyword>
<gene>
    <name evidence="7" type="ORF">ACFO8Q_09655</name>
</gene>
<dbReference type="RefSeq" id="WP_380025546.1">
    <property type="nucleotide sequence ID" value="NZ_JBHSHC010000079.1"/>
</dbReference>
<accession>A0ABV9Q003</accession>
<dbReference type="Pfam" id="PF00440">
    <property type="entry name" value="TetR_N"/>
    <property type="match status" value="1"/>
</dbReference>
<dbReference type="Proteomes" id="UP001596002">
    <property type="component" value="Unassembled WGS sequence"/>
</dbReference>
<comment type="caution">
    <text evidence="7">The sequence shown here is derived from an EMBL/GenBank/DDBJ whole genome shotgun (WGS) entry which is preliminary data.</text>
</comment>
<dbReference type="Gene3D" id="1.10.357.10">
    <property type="entry name" value="Tetracycline Repressor, domain 2"/>
    <property type="match status" value="1"/>
</dbReference>
<keyword evidence="4" id="KW-0804">Transcription</keyword>
<evidence type="ECO:0000256" key="5">
    <source>
        <dbReference type="PROSITE-ProRule" id="PRU00335"/>
    </source>
</evidence>
<evidence type="ECO:0000256" key="3">
    <source>
        <dbReference type="ARBA" id="ARBA00023125"/>
    </source>
</evidence>
<sequence length="201" mass="23637">MEKRNKHQIKRELSFEKLMEASLKIFAEKGYDKASIDDIAKEAGYTKGTFYLHFSSKEELFLKLMDNRLESFKRQYFEVFSYVEDIEESLRRGVALFIELTKKDNWAPIYFEFCVNSMRNPVIKKQMIVHYHSWIDMVTSVLKQLDPFKECEDTQLKELAALIIAIIDGYHLQYSIDPSIADQNRIIQVIIQLLSSFKSGI</sequence>
<dbReference type="InterPro" id="IPR001647">
    <property type="entry name" value="HTH_TetR"/>
</dbReference>
<organism evidence="7 8">
    <name type="scientific">Effusibacillus consociatus</name>
    <dbReference type="NCBI Taxonomy" id="1117041"/>
    <lineage>
        <taxon>Bacteria</taxon>
        <taxon>Bacillati</taxon>
        <taxon>Bacillota</taxon>
        <taxon>Bacilli</taxon>
        <taxon>Bacillales</taxon>
        <taxon>Alicyclobacillaceae</taxon>
        <taxon>Effusibacillus</taxon>
    </lineage>
</organism>
<evidence type="ECO:0000256" key="1">
    <source>
        <dbReference type="ARBA" id="ARBA00022491"/>
    </source>
</evidence>
<feature type="domain" description="HTH tetR-type" evidence="6">
    <location>
        <begin position="12"/>
        <end position="72"/>
    </location>
</feature>
<protein>
    <submittedName>
        <fullName evidence="7">TetR/AcrR family transcriptional regulator</fullName>
    </submittedName>
</protein>
<dbReference type="InterPro" id="IPR036271">
    <property type="entry name" value="Tet_transcr_reg_TetR-rel_C_sf"/>
</dbReference>
<dbReference type="Pfam" id="PF13977">
    <property type="entry name" value="TetR_C_6"/>
    <property type="match status" value="1"/>
</dbReference>
<dbReference type="SUPFAM" id="SSF46689">
    <property type="entry name" value="Homeodomain-like"/>
    <property type="match status" value="1"/>
</dbReference>
<evidence type="ECO:0000256" key="2">
    <source>
        <dbReference type="ARBA" id="ARBA00023015"/>
    </source>
</evidence>
<keyword evidence="1" id="KW-0678">Repressor</keyword>
<dbReference type="PROSITE" id="PS50977">
    <property type="entry name" value="HTH_TETR_2"/>
    <property type="match status" value="1"/>
</dbReference>
<dbReference type="PANTHER" id="PTHR43479">
    <property type="entry name" value="ACREF/ENVCD OPERON REPRESSOR-RELATED"/>
    <property type="match status" value="1"/>
</dbReference>
<evidence type="ECO:0000259" key="6">
    <source>
        <dbReference type="PROSITE" id="PS50977"/>
    </source>
</evidence>
<evidence type="ECO:0000256" key="4">
    <source>
        <dbReference type="ARBA" id="ARBA00023163"/>
    </source>
</evidence>
<dbReference type="InterPro" id="IPR039538">
    <property type="entry name" value="BetI_C"/>
</dbReference>
<keyword evidence="2" id="KW-0805">Transcription regulation</keyword>
<dbReference type="EMBL" id="JBHSHC010000079">
    <property type="protein sequence ID" value="MFC4767625.1"/>
    <property type="molecule type" value="Genomic_DNA"/>
</dbReference>
<dbReference type="InterPro" id="IPR009057">
    <property type="entry name" value="Homeodomain-like_sf"/>
</dbReference>
<name>A0ABV9Q003_9BACL</name>
<dbReference type="PRINTS" id="PR00455">
    <property type="entry name" value="HTHTETR"/>
</dbReference>
<evidence type="ECO:0000313" key="7">
    <source>
        <dbReference type="EMBL" id="MFC4767625.1"/>
    </source>
</evidence>
<dbReference type="SUPFAM" id="SSF48498">
    <property type="entry name" value="Tetracyclin repressor-like, C-terminal domain"/>
    <property type="match status" value="1"/>
</dbReference>
<dbReference type="InterPro" id="IPR050624">
    <property type="entry name" value="HTH-type_Tx_Regulator"/>
</dbReference>
<dbReference type="PANTHER" id="PTHR43479:SF11">
    <property type="entry name" value="ACREF_ENVCD OPERON REPRESSOR-RELATED"/>
    <property type="match status" value="1"/>
</dbReference>
<evidence type="ECO:0000313" key="8">
    <source>
        <dbReference type="Proteomes" id="UP001596002"/>
    </source>
</evidence>
<reference evidence="8" key="1">
    <citation type="journal article" date="2019" name="Int. J. Syst. Evol. Microbiol.">
        <title>The Global Catalogue of Microorganisms (GCM) 10K type strain sequencing project: providing services to taxonomists for standard genome sequencing and annotation.</title>
        <authorList>
            <consortium name="The Broad Institute Genomics Platform"/>
            <consortium name="The Broad Institute Genome Sequencing Center for Infectious Disease"/>
            <person name="Wu L."/>
            <person name="Ma J."/>
        </authorList>
    </citation>
    <scope>NUCLEOTIDE SEQUENCE [LARGE SCALE GENOMIC DNA]</scope>
    <source>
        <strain evidence="8">WYCCWR 12678</strain>
    </source>
</reference>